<name>B3C820_9BACE</name>
<dbReference type="EMBL" id="ABJL02000007">
    <property type="protein sequence ID" value="EDV06625.1"/>
    <property type="molecule type" value="Genomic_DNA"/>
</dbReference>
<reference evidence="2 3" key="2">
    <citation type="submission" date="2008-04" db="EMBL/GenBank/DDBJ databases">
        <authorList>
            <person name="Fulton L."/>
            <person name="Clifton S."/>
            <person name="Fulton B."/>
            <person name="Xu J."/>
            <person name="Minx P."/>
            <person name="Pepin K.H."/>
            <person name="Johnson M."/>
            <person name="Thiruvilangam P."/>
            <person name="Bhonagiri V."/>
            <person name="Nash W.E."/>
            <person name="Mardis E.R."/>
            <person name="Wilson R.K."/>
        </authorList>
    </citation>
    <scope>NUCLEOTIDE SEQUENCE [LARGE SCALE GENOMIC DNA]</scope>
    <source>
        <strain evidence="2 3">DSM 17393</strain>
    </source>
</reference>
<evidence type="ECO:0000256" key="1">
    <source>
        <dbReference type="SAM" id="MobiDB-lite"/>
    </source>
</evidence>
<gene>
    <name evidence="2" type="ORF">BACINT_01715</name>
</gene>
<accession>B3C820</accession>
<dbReference type="AlphaFoldDB" id="B3C820"/>
<feature type="region of interest" description="Disordered" evidence="1">
    <location>
        <begin position="27"/>
        <end position="52"/>
    </location>
</feature>
<comment type="caution">
    <text evidence="2">The sequence shown here is derived from an EMBL/GenBank/DDBJ whole genome shotgun (WGS) entry which is preliminary data.</text>
</comment>
<feature type="compositionally biased region" description="Basic residues" evidence="1">
    <location>
        <begin position="29"/>
        <end position="38"/>
    </location>
</feature>
<sequence length="52" mass="5932">MNTYSFHHGESFFPPRGFFLSSMVERKNPRGGKNKHSHANVLISGNENNKRA</sequence>
<dbReference type="Proteomes" id="UP000004596">
    <property type="component" value="Unassembled WGS sequence"/>
</dbReference>
<organism evidence="2 3">
    <name type="scientific">Bacteroides intestinalis DSM 17393</name>
    <dbReference type="NCBI Taxonomy" id="471870"/>
    <lineage>
        <taxon>Bacteria</taxon>
        <taxon>Pseudomonadati</taxon>
        <taxon>Bacteroidota</taxon>
        <taxon>Bacteroidia</taxon>
        <taxon>Bacteroidales</taxon>
        <taxon>Bacteroidaceae</taxon>
        <taxon>Bacteroides</taxon>
    </lineage>
</organism>
<reference evidence="2 3" key="1">
    <citation type="submission" date="2008-04" db="EMBL/GenBank/DDBJ databases">
        <title>Draft genome sequence of Bacteroides intestinalis (DSM 17393).</title>
        <authorList>
            <person name="Sudarsanam P."/>
            <person name="Ley R."/>
            <person name="Guruge J."/>
            <person name="Turnbaugh P.J."/>
            <person name="Mahowald M."/>
            <person name="Liep D."/>
            <person name="Gordon J."/>
        </authorList>
    </citation>
    <scope>NUCLEOTIDE SEQUENCE [LARGE SCALE GENOMIC DNA]</scope>
    <source>
        <strain evidence="2 3">DSM 17393</strain>
    </source>
</reference>
<feature type="compositionally biased region" description="Polar residues" evidence="1">
    <location>
        <begin position="43"/>
        <end position="52"/>
    </location>
</feature>
<proteinExistence type="predicted"/>
<protein>
    <submittedName>
        <fullName evidence="2">Uncharacterized protein</fullName>
    </submittedName>
</protein>
<evidence type="ECO:0000313" key="3">
    <source>
        <dbReference type="Proteomes" id="UP000004596"/>
    </source>
</evidence>
<evidence type="ECO:0000313" key="2">
    <source>
        <dbReference type="EMBL" id="EDV06625.1"/>
    </source>
</evidence>